<organism evidence="1 2">
    <name type="scientific">Enterococcus raffinosus</name>
    <dbReference type="NCBI Taxonomy" id="71452"/>
    <lineage>
        <taxon>Bacteria</taxon>
        <taxon>Bacillati</taxon>
        <taxon>Bacillota</taxon>
        <taxon>Bacilli</taxon>
        <taxon>Lactobacillales</taxon>
        <taxon>Enterococcaceae</taxon>
        <taxon>Enterococcus</taxon>
    </lineage>
</organism>
<reference evidence="1" key="1">
    <citation type="submission" date="2023-03" db="EMBL/GenBank/DDBJ databases">
        <authorList>
            <person name="Shen W."/>
            <person name="Cai J."/>
        </authorList>
    </citation>
    <scope>NUCLEOTIDE SEQUENCE</scope>
    <source>
        <strain evidence="1">B646-2</strain>
    </source>
</reference>
<evidence type="ECO:0000313" key="2">
    <source>
        <dbReference type="Proteomes" id="UP001249240"/>
    </source>
</evidence>
<name>A0AAW8T518_9ENTE</name>
<proteinExistence type="predicted"/>
<evidence type="ECO:0000313" key="1">
    <source>
        <dbReference type="EMBL" id="MDT2540019.1"/>
    </source>
</evidence>
<sequence>MDFLIAGSKVATPKELTVSIQTLDSGSSGRNANGDMVRDILGRKTKLDAKWGPLNTSEVSLILRLIDAAFFTVRYLDPQEGGLITKSFYCGDRSTPVYSWNAKFSKMMWQGLSVPFIEM</sequence>
<dbReference type="EMBL" id="JARPXM010000025">
    <property type="protein sequence ID" value="MDT2540019.1"/>
    <property type="molecule type" value="Genomic_DNA"/>
</dbReference>
<dbReference type="RefSeq" id="WP_010743580.1">
    <property type="nucleotide sequence ID" value="NZ_BAAAXM010000014.1"/>
</dbReference>
<dbReference type="InterPro" id="IPR046557">
    <property type="entry name" value="DUF6711"/>
</dbReference>
<dbReference type="Pfam" id="PF20458">
    <property type="entry name" value="DUF6711"/>
    <property type="match status" value="1"/>
</dbReference>
<comment type="caution">
    <text evidence="1">The sequence shown here is derived from an EMBL/GenBank/DDBJ whole genome shotgun (WGS) entry which is preliminary data.</text>
</comment>
<dbReference type="Proteomes" id="UP001249240">
    <property type="component" value="Unassembled WGS sequence"/>
</dbReference>
<gene>
    <name evidence="1" type="ORF">P7D78_18090</name>
</gene>
<dbReference type="GeneID" id="69570914"/>
<dbReference type="AlphaFoldDB" id="A0AAW8T518"/>
<accession>A0AAW8T518</accession>
<protein>
    <submittedName>
        <fullName evidence="1">Uncharacterized protein</fullName>
    </submittedName>
</protein>